<accession>A0AA88U7V6</accession>
<gene>
    <name evidence="3" type="ORF">RJ640_026112</name>
</gene>
<evidence type="ECO:0000259" key="2">
    <source>
        <dbReference type="Pfam" id="PF03364"/>
    </source>
</evidence>
<dbReference type="PANTHER" id="PTHR34060:SF2">
    <property type="entry name" value="OS03G0837900 PROTEIN"/>
    <property type="match status" value="1"/>
</dbReference>
<evidence type="ECO:0000256" key="1">
    <source>
        <dbReference type="SAM" id="Phobius"/>
    </source>
</evidence>
<keyword evidence="1" id="KW-0812">Transmembrane</keyword>
<sequence>MQITHASIKVAHPRSWAYNSANVDSGAKVPHGIASVLLQMEAWWENPLPTSWEDMAGAERLATGTLLAYRSSCCAGSQRSYKLSSWLKHVVRYEGLCRSLIAVSGLKYAKKLHDASSKEQQPANYQHDPGNLLQTANDRELHFSMVDGDFKKFEGKWRVKCGRRLAMTTLSYEVNVIPRFNFPAIFLERIIRSDLPINLQALACRAERCFAGNLNVPLTQSPSAATSMVSFTSAGIDIDSVIYEENKHSSGEFKDNYASSNFGPLSPSTSEVNSNWGAFGKFCKLGRPCMVDEVHLRRFDGLLENGGVHRCVFASITVKAPVREVWHVLTSYESLPEIVPNLAISKILSRENNKVRILQVFTSINLLPIGDQIRFVLVEEMQSWPKKFSSTSLGRLFIPLSVLFLSLSYAFNICYIDQSLRAFPSMYVQL</sequence>
<name>A0AA88U7V6_9ASTE</name>
<comment type="caution">
    <text evidence="3">The sequence shown here is derived from an EMBL/GenBank/DDBJ whole genome shotgun (WGS) entry which is preliminary data.</text>
</comment>
<proteinExistence type="predicted"/>
<keyword evidence="1" id="KW-1133">Transmembrane helix</keyword>
<dbReference type="InterPro" id="IPR005031">
    <property type="entry name" value="COQ10_START"/>
</dbReference>
<evidence type="ECO:0000313" key="3">
    <source>
        <dbReference type="EMBL" id="KAK2965102.1"/>
    </source>
</evidence>
<dbReference type="Pfam" id="PF03364">
    <property type="entry name" value="Polyketide_cyc"/>
    <property type="match status" value="2"/>
</dbReference>
<dbReference type="SUPFAM" id="SSF55961">
    <property type="entry name" value="Bet v1-like"/>
    <property type="match status" value="2"/>
</dbReference>
<dbReference type="Gene3D" id="3.30.530.20">
    <property type="match status" value="2"/>
</dbReference>
<organism evidence="3 4">
    <name type="scientific">Escallonia rubra</name>
    <dbReference type="NCBI Taxonomy" id="112253"/>
    <lineage>
        <taxon>Eukaryota</taxon>
        <taxon>Viridiplantae</taxon>
        <taxon>Streptophyta</taxon>
        <taxon>Embryophyta</taxon>
        <taxon>Tracheophyta</taxon>
        <taxon>Spermatophyta</taxon>
        <taxon>Magnoliopsida</taxon>
        <taxon>eudicotyledons</taxon>
        <taxon>Gunneridae</taxon>
        <taxon>Pentapetalae</taxon>
        <taxon>asterids</taxon>
        <taxon>campanulids</taxon>
        <taxon>Escalloniales</taxon>
        <taxon>Escalloniaceae</taxon>
        <taxon>Escallonia</taxon>
    </lineage>
</organism>
<keyword evidence="4" id="KW-1185">Reference proteome</keyword>
<feature type="domain" description="Coenzyme Q-binding protein COQ10 START" evidence="2">
    <location>
        <begin position="318"/>
        <end position="379"/>
    </location>
</feature>
<dbReference type="AlphaFoldDB" id="A0AA88U7V6"/>
<dbReference type="GO" id="GO:0042548">
    <property type="term" value="P:regulation of photosynthesis, light reaction"/>
    <property type="evidence" value="ECO:0007669"/>
    <property type="project" value="TreeGrafter"/>
</dbReference>
<feature type="transmembrane region" description="Helical" evidence="1">
    <location>
        <begin position="396"/>
        <end position="416"/>
    </location>
</feature>
<dbReference type="EMBL" id="JAVXUO010003231">
    <property type="protein sequence ID" value="KAK2965102.1"/>
    <property type="molecule type" value="Genomic_DNA"/>
</dbReference>
<reference evidence="3" key="1">
    <citation type="submission" date="2022-12" db="EMBL/GenBank/DDBJ databases">
        <title>Draft genome assemblies for two species of Escallonia (Escalloniales).</title>
        <authorList>
            <person name="Chanderbali A."/>
            <person name="Dervinis C."/>
            <person name="Anghel I."/>
            <person name="Soltis D."/>
            <person name="Soltis P."/>
            <person name="Zapata F."/>
        </authorList>
    </citation>
    <scope>NUCLEOTIDE SEQUENCE</scope>
    <source>
        <strain evidence="3">UCBG92.1500</strain>
        <tissue evidence="3">Leaf</tissue>
    </source>
</reference>
<protein>
    <recommendedName>
        <fullName evidence="2">Coenzyme Q-binding protein COQ10 START domain-containing protein</fullName>
    </recommendedName>
</protein>
<feature type="domain" description="Coenzyme Q-binding protein COQ10 START" evidence="2">
    <location>
        <begin position="134"/>
        <end position="202"/>
    </location>
</feature>
<dbReference type="InterPro" id="IPR023393">
    <property type="entry name" value="START-like_dom_sf"/>
</dbReference>
<evidence type="ECO:0000313" key="4">
    <source>
        <dbReference type="Proteomes" id="UP001187471"/>
    </source>
</evidence>
<keyword evidence="1" id="KW-0472">Membrane</keyword>
<dbReference type="Proteomes" id="UP001187471">
    <property type="component" value="Unassembled WGS sequence"/>
</dbReference>
<dbReference type="PANTHER" id="PTHR34060">
    <property type="entry name" value="POLYKETIDE CYCLASE / DEHYDRASE AND LIPID TRANSPORT PROTEIN"/>
    <property type="match status" value="1"/>
</dbReference>